<evidence type="ECO:0000256" key="1">
    <source>
        <dbReference type="ARBA" id="ARBA00010646"/>
    </source>
</evidence>
<dbReference type="Gene3D" id="2.70.70.10">
    <property type="entry name" value="Glucose Permease (Domain IIA)"/>
    <property type="match status" value="1"/>
</dbReference>
<dbReference type="OrthoDB" id="3345404at2"/>
<dbReference type="GO" id="GO:0016998">
    <property type="term" value="P:cell wall macromolecule catabolic process"/>
    <property type="evidence" value="ECO:0007669"/>
    <property type="project" value="InterPro"/>
</dbReference>
<dbReference type="GO" id="GO:0003796">
    <property type="term" value="F:lysozyme activity"/>
    <property type="evidence" value="ECO:0007669"/>
    <property type="project" value="InterPro"/>
</dbReference>
<dbReference type="EMBL" id="CP066007">
    <property type="protein sequence ID" value="QQB45370.1"/>
    <property type="molecule type" value="Genomic_DNA"/>
</dbReference>
<dbReference type="GO" id="GO:0009253">
    <property type="term" value="P:peptidoglycan catabolic process"/>
    <property type="evidence" value="ECO:0007669"/>
    <property type="project" value="InterPro"/>
</dbReference>
<protein>
    <submittedName>
        <fullName evidence="3">Peptidoglycan DD-metalloendopeptidase family protein</fullName>
    </submittedName>
</protein>
<proteinExistence type="inferred from homology"/>
<sequence length="465" mass="50618">MPCKPMVEGTFRVSSGFGRRWGSPHLGVDLAAPHGTPIYAVADGVVVQGRERPQGSVAGFGSWIWIDCQASVGRDFIYGHVHHPGILVQAGDRVRAGQQIGVVGNEGQSTGPHLHFEEWTAPGRLGGRAVDPAGWVASHPSPGATASIVREDSVTIFGIDISDHQRGFDLARAKAEGVEFAILRLCDGTYVDRSFREHLAGAERAGLLVSTYWYLRAPSEGTSISQQVDVIDRQMGGRRDLGVWIDVESIPAGVKTLTGEHVREAKRELERRGYRVAGVYSGAWYWEAMPGGEPSMDGLGHLWVSNYGSNRKGSYRTLYEGDGGDQHRGWSYPLGDRKPDILQYGSEATVAGHYPVDVNAYRGTSEQLAAIFTGTKPAEREEEEMADSKMISDIFDQLAGPGRDEKGKPTYNGWDEDTIRENARTRESGGKTLIELVALTRAEVHQLAEAVAALATAIKEEHQNA</sequence>
<dbReference type="SUPFAM" id="SSF51445">
    <property type="entry name" value="(Trans)glycosidases"/>
    <property type="match status" value="1"/>
</dbReference>
<dbReference type="SUPFAM" id="SSF51261">
    <property type="entry name" value="Duplicated hybrid motif"/>
    <property type="match status" value="1"/>
</dbReference>
<comment type="similarity">
    <text evidence="1">Belongs to the glycosyl hydrolase 25 family.</text>
</comment>
<dbReference type="CDD" id="cd12797">
    <property type="entry name" value="M23_peptidase"/>
    <property type="match status" value="1"/>
</dbReference>
<organism evidence="3 4">
    <name type="scientific">Corynebacterium glucuronolyticum</name>
    <dbReference type="NCBI Taxonomy" id="39791"/>
    <lineage>
        <taxon>Bacteria</taxon>
        <taxon>Bacillati</taxon>
        <taxon>Actinomycetota</taxon>
        <taxon>Actinomycetes</taxon>
        <taxon>Mycobacteriales</taxon>
        <taxon>Corynebacteriaceae</taxon>
        <taxon>Corynebacterium</taxon>
    </lineage>
</organism>
<feature type="domain" description="M23ase beta-sheet core" evidence="2">
    <location>
        <begin position="24"/>
        <end position="132"/>
    </location>
</feature>
<dbReference type="PROSITE" id="PS51904">
    <property type="entry name" value="GLYCOSYL_HYDROL_F25_2"/>
    <property type="match status" value="1"/>
</dbReference>
<dbReference type="PANTHER" id="PTHR21666">
    <property type="entry name" value="PEPTIDASE-RELATED"/>
    <property type="match status" value="1"/>
</dbReference>
<dbReference type="Pfam" id="PF01183">
    <property type="entry name" value="Glyco_hydro_25"/>
    <property type="match status" value="1"/>
</dbReference>
<evidence type="ECO:0000259" key="2">
    <source>
        <dbReference type="Pfam" id="PF01551"/>
    </source>
</evidence>
<evidence type="ECO:0000313" key="4">
    <source>
        <dbReference type="Proteomes" id="UP000596145"/>
    </source>
</evidence>
<dbReference type="InterPro" id="IPR017853">
    <property type="entry name" value="GH"/>
</dbReference>
<dbReference type="Pfam" id="PF01551">
    <property type="entry name" value="Peptidase_M23"/>
    <property type="match status" value="1"/>
</dbReference>
<dbReference type="InterPro" id="IPR016047">
    <property type="entry name" value="M23ase_b-sheet_dom"/>
</dbReference>
<dbReference type="Proteomes" id="UP000596145">
    <property type="component" value="Chromosome"/>
</dbReference>
<dbReference type="CDD" id="cd00599">
    <property type="entry name" value="GH25_muramidase"/>
    <property type="match status" value="1"/>
</dbReference>
<dbReference type="InterPro" id="IPR050570">
    <property type="entry name" value="Cell_wall_metabolism_enzyme"/>
</dbReference>
<dbReference type="AlphaFoldDB" id="A0A7T4BN97"/>
<evidence type="ECO:0000313" key="3">
    <source>
        <dbReference type="EMBL" id="QQB45370.1"/>
    </source>
</evidence>
<name>A0A7T4BN97_9CORY</name>
<dbReference type="GO" id="GO:0004222">
    <property type="term" value="F:metalloendopeptidase activity"/>
    <property type="evidence" value="ECO:0007669"/>
    <property type="project" value="TreeGrafter"/>
</dbReference>
<dbReference type="PANTHER" id="PTHR21666:SF270">
    <property type="entry name" value="MUREIN HYDROLASE ACTIVATOR ENVC"/>
    <property type="match status" value="1"/>
</dbReference>
<dbReference type="InterPro" id="IPR002053">
    <property type="entry name" value="Glyco_hydro_25"/>
</dbReference>
<dbReference type="Gene3D" id="3.20.20.80">
    <property type="entry name" value="Glycosidases"/>
    <property type="match status" value="1"/>
</dbReference>
<reference evidence="3 4" key="1">
    <citation type="submission" date="2020-12" db="EMBL/GenBank/DDBJ databases">
        <title>FDA dAtabase for Regulatory Grade micrObial Sequences (FDA-ARGOS): Supporting development and validation of Infectious Disease Dx tests.</title>
        <authorList>
            <person name="Sproer C."/>
            <person name="Gronow S."/>
            <person name="Severitt S."/>
            <person name="Schroder I."/>
            <person name="Tallon L."/>
            <person name="Sadzewicz L."/>
            <person name="Zhao X."/>
            <person name="Boylan J."/>
            <person name="Ott S."/>
            <person name="Bowen H."/>
            <person name="Vavikolanu K."/>
            <person name="Mehta A."/>
            <person name="Aluvathingal J."/>
            <person name="Nadendla S."/>
            <person name="Lowell S."/>
            <person name="Myers T."/>
            <person name="Yan Y."/>
            <person name="Sichtig H."/>
        </authorList>
    </citation>
    <scope>NUCLEOTIDE SEQUENCE [LARGE SCALE GENOMIC DNA]</scope>
    <source>
        <strain evidence="3 4">FDAARGOS_1053</strain>
    </source>
</reference>
<gene>
    <name evidence="3" type="ORF">I6I10_07445</name>
</gene>
<accession>A0A7T4BN97</accession>
<dbReference type="InterPro" id="IPR011055">
    <property type="entry name" value="Dup_hybrid_motif"/>
</dbReference>